<dbReference type="GO" id="GO:0006020">
    <property type="term" value="P:inositol metabolic process"/>
    <property type="evidence" value="ECO:0007669"/>
    <property type="project" value="TreeGrafter"/>
</dbReference>
<evidence type="ECO:0000313" key="6">
    <source>
        <dbReference type="Proteomes" id="UP000178240"/>
    </source>
</evidence>
<dbReference type="GO" id="GO:0046872">
    <property type="term" value="F:metal ion binding"/>
    <property type="evidence" value="ECO:0007669"/>
    <property type="project" value="UniProtKB-KW"/>
</dbReference>
<accession>A0A1G1Y3T0</accession>
<dbReference type="PANTHER" id="PTHR20854">
    <property type="entry name" value="INOSITOL MONOPHOSPHATASE"/>
    <property type="match status" value="1"/>
</dbReference>
<gene>
    <name evidence="5" type="ORF">A2744_04410</name>
</gene>
<evidence type="ECO:0000256" key="3">
    <source>
        <dbReference type="ARBA" id="ARBA00022842"/>
    </source>
</evidence>
<sequence>MDQKIIKQTILQVGAESGEYLRNHFYTFKNVFRKDIGSIVTNVDLELTEIIIRRLKTIFPNHGIIIHGGESINESASCRWLVDPLDGSSHFSRNIPIYTVNIAFQEDGQTIFGAVNHPQTHQLFFAQKGGGAYLNGIDIKVSTQAELAKAFIFVELPEYKFSHQKDAAANFSQNMAIANQLIQQAGQVESFRIGAFGQCLVAAGSFDAYVDLSGSSQEVGQAASTLIVEEAGGQVVNITKPENGFVQLLVTNSHLDQALKSLVLS</sequence>
<dbReference type="STRING" id="1797535.A2744_04410"/>
<dbReference type="GO" id="GO:0008934">
    <property type="term" value="F:inositol monophosphate 1-phosphatase activity"/>
    <property type="evidence" value="ECO:0007669"/>
    <property type="project" value="TreeGrafter"/>
</dbReference>
<evidence type="ECO:0000256" key="2">
    <source>
        <dbReference type="ARBA" id="ARBA00022801"/>
    </source>
</evidence>
<dbReference type="AlphaFoldDB" id="A0A1G1Y3T0"/>
<evidence type="ECO:0000313" key="5">
    <source>
        <dbReference type="EMBL" id="OGY46217.1"/>
    </source>
</evidence>
<protein>
    <recommendedName>
        <fullName evidence="7">Inositol-phosphate phosphatase</fullName>
    </recommendedName>
</protein>
<keyword evidence="2" id="KW-0378">Hydrolase</keyword>
<dbReference type="InterPro" id="IPR000760">
    <property type="entry name" value="Inositol_monophosphatase-like"/>
</dbReference>
<comment type="cofactor">
    <cofactor evidence="4">
        <name>Mg(2+)</name>
        <dbReference type="ChEBI" id="CHEBI:18420"/>
    </cofactor>
</comment>
<dbReference type="SUPFAM" id="SSF56655">
    <property type="entry name" value="Carbohydrate phosphatase"/>
    <property type="match status" value="1"/>
</dbReference>
<feature type="binding site" evidence="4">
    <location>
        <position position="83"/>
    </location>
    <ligand>
        <name>Mg(2+)</name>
        <dbReference type="ChEBI" id="CHEBI:18420"/>
        <label>1</label>
        <note>catalytic</note>
    </ligand>
</feature>
<dbReference type="Pfam" id="PF00459">
    <property type="entry name" value="Inositol_P"/>
    <property type="match status" value="1"/>
</dbReference>
<dbReference type="PRINTS" id="PR00377">
    <property type="entry name" value="IMPHPHTASES"/>
</dbReference>
<dbReference type="Proteomes" id="UP000178240">
    <property type="component" value="Unassembled WGS sequence"/>
</dbReference>
<dbReference type="PANTHER" id="PTHR20854:SF4">
    <property type="entry name" value="INOSITOL-1-MONOPHOSPHATASE-RELATED"/>
    <property type="match status" value="1"/>
</dbReference>
<organism evidence="5 6">
    <name type="scientific">Candidatus Buchananbacteria bacterium RIFCSPHIGHO2_01_FULL_44_11</name>
    <dbReference type="NCBI Taxonomy" id="1797535"/>
    <lineage>
        <taxon>Bacteria</taxon>
        <taxon>Candidatus Buchananiibacteriota</taxon>
    </lineage>
</organism>
<dbReference type="Gene3D" id="3.40.190.80">
    <property type="match status" value="1"/>
</dbReference>
<evidence type="ECO:0000256" key="4">
    <source>
        <dbReference type="PIRSR" id="PIRSR600760-2"/>
    </source>
</evidence>
<reference evidence="5 6" key="1">
    <citation type="journal article" date="2016" name="Nat. Commun.">
        <title>Thousands of microbial genomes shed light on interconnected biogeochemical processes in an aquifer system.</title>
        <authorList>
            <person name="Anantharaman K."/>
            <person name="Brown C.T."/>
            <person name="Hug L.A."/>
            <person name="Sharon I."/>
            <person name="Castelle C.J."/>
            <person name="Probst A.J."/>
            <person name="Thomas B.C."/>
            <person name="Singh A."/>
            <person name="Wilkins M.J."/>
            <person name="Karaoz U."/>
            <person name="Brodie E.L."/>
            <person name="Williams K.H."/>
            <person name="Hubbard S.S."/>
            <person name="Banfield J.F."/>
        </authorList>
    </citation>
    <scope>NUCLEOTIDE SEQUENCE [LARGE SCALE GENOMIC DNA]</scope>
</reference>
<dbReference type="CDD" id="cd01637">
    <property type="entry name" value="IMPase_like"/>
    <property type="match status" value="1"/>
</dbReference>
<name>A0A1G1Y3T0_9BACT</name>
<dbReference type="GO" id="GO:0007165">
    <property type="term" value="P:signal transduction"/>
    <property type="evidence" value="ECO:0007669"/>
    <property type="project" value="TreeGrafter"/>
</dbReference>
<dbReference type="EMBL" id="MHIE01000006">
    <property type="protein sequence ID" value="OGY46217.1"/>
    <property type="molecule type" value="Genomic_DNA"/>
</dbReference>
<evidence type="ECO:0008006" key="7">
    <source>
        <dbReference type="Google" id="ProtNLM"/>
    </source>
</evidence>
<comment type="caution">
    <text evidence="5">The sequence shown here is derived from an EMBL/GenBank/DDBJ whole genome shotgun (WGS) entry which is preliminary data.</text>
</comment>
<feature type="binding site" evidence="4">
    <location>
        <position position="85"/>
    </location>
    <ligand>
        <name>Mg(2+)</name>
        <dbReference type="ChEBI" id="CHEBI:18420"/>
        <label>1</label>
        <note>catalytic</note>
    </ligand>
</feature>
<dbReference type="PROSITE" id="PS00629">
    <property type="entry name" value="IMP_1"/>
    <property type="match status" value="1"/>
</dbReference>
<evidence type="ECO:0000256" key="1">
    <source>
        <dbReference type="ARBA" id="ARBA00022723"/>
    </source>
</evidence>
<proteinExistence type="predicted"/>
<feature type="binding site" evidence="4">
    <location>
        <position position="86"/>
    </location>
    <ligand>
        <name>Mg(2+)</name>
        <dbReference type="ChEBI" id="CHEBI:18420"/>
        <label>1</label>
        <note>catalytic</note>
    </ligand>
</feature>
<keyword evidence="1 4" id="KW-0479">Metal-binding</keyword>
<dbReference type="InterPro" id="IPR020583">
    <property type="entry name" value="Inositol_monoP_metal-BS"/>
</dbReference>
<dbReference type="Gene3D" id="3.30.540.10">
    <property type="entry name" value="Fructose-1,6-Bisphosphatase, subunit A, domain 1"/>
    <property type="match status" value="1"/>
</dbReference>
<keyword evidence="3 4" id="KW-0460">Magnesium</keyword>